<evidence type="ECO:0000313" key="8">
    <source>
        <dbReference type="EMBL" id="SER66851.1"/>
    </source>
</evidence>
<feature type="transmembrane region" description="Helical" evidence="6">
    <location>
        <begin position="756"/>
        <end position="776"/>
    </location>
</feature>
<dbReference type="GO" id="GO:0005886">
    <property type="term" value="C:plasma membrane"/>
    <property type="evidence" value="ECO:0007669"/>
    <property type="project" value="UniProtKB-SubCell"/>
</dbReference>
<dbReference type="AlphaFoldDB" id="A0A1H9R1Y3"/>
<feature type="transmembrane region" description="Helical" evidence="6">
    <location>
        <begin position="20"/>
        <end position="41"/>
    </location>
</feature>
<evidence type="ECO:0000256" key="5">
    <source>
        <dbReference type="ARBA" id="ARBA00023136"/>
    </source>
</evidence>
<evidence type="ECO:0000259" key="7">
    <source>
        <dbReference type="Pfam" id="PF02687"/>
    </source>
</evidence>
<dbReference type="Pfam" id="PF02687">
    <property type="entry name" value="FtsX"/>
    <property type="match status" value="2"/>
</dbReference>
<feature type="transmembrane region" description="Helical" evidence="6">
    <location>
        <begin position="660"/>
        <end position="680"/>
    </location>
</feature>
<proteinExistence type="predicted"/>
<dbReference type="RefSeq" id="WP_074730432.1">
    <property type="nucleotide sequence ID" value="NZ_FOGW01000007.1"/>
</dbReference>
<dbReference type="EMBL" id="FOGW01000007">
    <property type="protein sequence ID" value="SER66851.1"/>
    <property type="molecule type" value="Genomic_DNA"/>
</dbReference>
<comment type="subcellular location">
    <subcellularLocation>
        <location evidence="1">Cell membrane</location>
        <topology evidence="1">Multi-pass membrane protein</topology>
    </subcellularLocation>
</comment>
<keyword evidence="3 6" id="KW-0812">Transmembrane</keyword>
<feature type="transmembrane region" description="Helical" evidence="6">
    <location>
        <begin position="431"/>
        <end position="451"/>
    </location>
</feature>
<dbReference type="InterPro" id="IPR003838">
    <property type="entry name" value="ABC3_permease_C"/>
</dbReference>
<feature type="transmembrane region" description="Helical" evidence="6">
    <location>
        <begin position="261"/>
        <end position="285"/>
    </location>
</feature>
<evidence type="ECO:0000256" key="4">
    <source>
        <dbReference type="ARBA" id="ARBA00022989"/>
    </source>
</evidence>
<evidence type="ECO:0000256" key="2">
    <source>
        <dbReference type="ARBA" id="ARBA00022475"/>
    </source>
</evidence>
<keyword evidence="4 6" id="KW-1133">Transmembrane helix</keyword>
<feature type="transmembrane region" description="Helical" evidence="6">
    <location>
        <begin position="312"/>
        <end position="336"/>
    </location>
</feature>
<evidence type="ECO:0000313" key="9">
    <source>
        <dbReference type="Proteomes" id="UP000182471"/>
    </source>
</evidence>
<accession>A0A1H9R1Y3</accession>
<keyword evidence="5 6" id="KW-0472">Membrane</keyword>
<dbReference type="InterPro" id="IPR038766">
    <property type="entry name" value="Membrane_comp_ABC_pdt"/>
</dbReference>
<evidence type="ECO:0000256" key="3">
    <source>
        <dbReference type="ARBA" id="ARBA00022692"/>
    </source>
</evidence>
<reference evidence="9" key="1">
    <citation type="submission" date="2016-10" db="EMBL/GenBank/DDBJ databases">
        <authorList>
            <person name="Varghese N."/>
            <person name="Submissions S."/>
        </authorList>
    </citation>
    <scope>NUCLEOTIDE SEQUENCE [LARGE SCALE GENOMIC DNA]</scope>
    <source>
        <strain evidence="9">S1b</strain>
    </source>
</reference>
<sequence length="793" mass="89293">MFAQICLIKSNIKKQKVDVIVFLTLVLISTMLMSVSIAMLFNMSKVVESHFEEINGADITISINKNAKAVTQKIIEKDNRIKAYDVSRRLLINAKHKAKSSSTWRDFTFTVQSYNEKRNINKTYKYPNKYKDNEILIPYYLHSDYKVGSILQLKFYGVKYDLKVVGYVQDPMYATPLNVTLYTIYASDKMMDEFSKIKDVISQVKFNATLYPQYYNDKVEDDIVDKVTKETGGVVDSQKLVTEAIGWYSGMKGGCMFMPNMALGILLVFSIMIFVISTLVISFAIRNFIEKNMRDFGLLMASGYKISTLRGVVVYEIGLVTLFGTIIGSTIGKVVYKRAGKLVENVLGLEWNQGLNFINMFIVSLFIILFSCAVAYISSGKFKKITVLTALRGGINTHNYKKNFFPLTATRLPINLALSLKSIFSSWKKSLAIFLMMAITAIIMQTAYGIYYNFGNNQEKIFEFSGTESGTIGVYGNEALGEKLKKMKYVKAMNAKYENATCYYKNGEKGRVITTSVYKDLSELRYCNLIEGRLSKYPNEIIVAGGLADDLNIKSGDAIEVGLTKAGKKKIFIVTGIYQQINNMGRTVMMNKNAFERLNPVEKKWKEEVFYDIYAEDGKNFQNMKKEVLKIYPEGKNKIDNYEKLASETMDVVRNVLSKISIAISIITAFIVMFVEGLLIHSKVVMEWKNLGLNKALGFSSKKLMAQMVMSNIPIILVGAFIGAIVSKPIACNLLIIGMSSFGMKTVKMEFGIEGVILTISIITICAIISATITSFRIRKANPIDMLVKYGEN</sequence>
<feature type="domain" description="ABC3 transporter permease C-terminal" evidence="7">
    <location>
        <begin position="663"/>
        <end position="783"/>
    </location>
</feature>
<dbReference type="PANTHER" id="PTHR30287:SF2">
    <property type="entry name" value="BLL1001 PROTEIN"/>
    <property type="match status" value="1"/>
</dbReference>
<name>A0A1H9R1Y3_9FIRM</name>
<evidence type="ECO:0000256" key="6">
    <source>
        <dbReference type="SAM" id="Phobius"/>
    </source>
</evidence>
<feature type="transmembrane region" description="Helical" evidence="6">
    <location>
        <begin position="356"/>
        <end position="377"/>
    </location>
</feature>
<feature type="transmembrane region" description="Helical" evidence="6">
    <location>
        <begin position="713"/>
        <end position="736"/>
    </location>
</feature>
<feature type="domain" description="ABC3 transporter permease C-terminal" evidence="7">
    <location>
        <begin position="268"/>
        <end position="385"/>
    </location>
</feature>
<keyword evidence="2" id="KW-1003">Cell membrane</keyword>
<keyword evidence="9" id="KW-1185">Reference proteome</keyword>
<organism evidence="8 9">
    <name type="scientific">Lachnobacterium bovis</name>
    <dbReference type="NCBI Taxonomy" id="140626"/>
    <lineage>
        <taxon>Bacteria</taxon>
        <taxon>Bacillati</taxon>
        <taxon>Bacillota</taxon>
        <taxon>Clostridia</taxon>
        <taxon>Lachnospirales</taxon>
        <taxon>Lachnospiraceae</taxon>
        <taxon>Lachnobacterium</taxon>
    </lineage>
</organism>
<protein>
    <submittedName>
        <fullName evidence="8">FtsX-like permease family protein</fullName>
    </submittedName>
</protein>
<gene>
    <name evidence="8" type="ORF">SAMN02910429_00740</name>
</gene>
<dbReference type="PANTHER" id="PTHR30287">
    <property type="entry name" value="MEMBRANE COMPONENT OF PREDICTED ABC SUPERFAMILY METABOLITE UPTAKE TRANSPORTER"/>
    <property type="match status" value="1"/>
</dbReference>
<evidence type="ECO:0000256" key="1">
    <source>
        <dbReference type="ARBA" id="ARBA00004651"/>
    </source>
</evidence>
<dbReference type="Proteomes" id="UP000182471">
    <property type="component" value="Unassembled WGS sequence"/>
</dbReference>